<feature type="domain" description="Uracil-DNA glycosylase-like" evidence="10">
    <location>
        <begin position="303"/>
        <end position="462"/>
    </location>
</feature>
<dbReference type="SMART" id="SM00986">
    <property type="entry name" value="UDG"/>
    <property type="match status" value="1"/>
</dbReference>
<dbReference type="InterPro" id="IPR036895">
    <property type="entry name" value="Uracil-DNA_glycosylase-like_sf"/>
</dbReference>
<evidence type="ECO:0000256" key="9">
    <source>
        <dbReference type="ARBA" id="ARBA00023204"/>
    </source>
</evidence>
<evidence type="ECO:0000313" key="12">
    <source>
        <dbReference type="Proteomes" id="UP000321129"/>
    </source>
</evidence>
<comment type="caution">
    <text evidence="11">The sequence shown here is derived from an EMBL/GenBank/DDBJ whole genome shotgun (WGS) entry which is preliminary data.</text>
</comment>
<dbReference type="Pfam" id="PF13566">
    <property type="entry name" value="DUF4130"/>
    <property type="match status" value="1"/>
</dbReference>
<reference evidence="11 12" key="1">
    <citation type="submission" date="2019-08" db="EMBL/GenBank/DDBJ databases">
        <title>Sphingorhabdus soil sp. nov., isolated from arctic soil.</title>
        <authorList>
            <person name="Liu Y."/>
        </authorList>
    </citation>
    <scope>NUCLEOTIDE SEQUENCE [LARGE SCALE GENOMIC DNA]</scope>
    <source>
        <strain evidence="11 12">D-2Q-5-6</strain>
    </source>
</reference>
<dbReference type="PANTHER" id="PTHR33693">
    <property type="entry name" value="TYPE-5 URACIL-DNA GLYCOSYLASE"/>
    <property type="match status" value="1"/>
</dbReference>
<keyword evidence="12" id="KW-1185">Reference proteome</keyword>
<sequence>MRAVTLAAPDDFEGWRSAARALAIADIPPDRVAWQVAGEEQDLFAQAADAAPPTATARSRALTVPQQFIDLARSAVCHRNPERFALLYTALWRIQRDPGIAHDRANPLMKQIDELAKSVRRDSHKMRAFVRFREIEDDDDDGQERFVAWFEPEHHIVRSNAQFFVDRFANMRWSILTPELSIHWDGSTLSEGPGAAKADAPPDDAIEDVWKSYYKSIFNPARVKIGAMTKEMPRKYWQNMPETALIPGLIAGAQARESGMIATARQVRLAPGSNRAAAWAALRDEALRCTRCPLHACATQTVFGEGPVDAQLVFVGEQPGDQEDLAGHPFVGPAGQLFDRALAEAGIDCATTYVTNAVKHFKFVARGKRRIHQSPTVGEIDACRWWLDEERALIAPHVTVALGASAARALFARPMPVGESRGRPHALPDGSAAWITVHPSYLLRLPDDERAAAYAEFVDDLAMVAAQIG</sequence>
<evidence type="ECO:0000256" key="4">
    <source>
        <dbReference type="ARBA" id="ARBA00022723"/>
    </source>
</evidence>
<dbReference type="Pfam" id="PF03167">
    <property type="entry name" value="UDG"/>
    <property type="match status" value="1"/>
</dbReference>
<keyword evidence="6" id="KW-0378">Hydrolase</keyword>
<comment type="similarity">
    <text evidence="1">Belongs to the uracil-DNA glycosylase (UDG) superfamily. Type 4 (UDGa) family.</text>
</comment>
<proteinExistence type="inferred from homology"/>
<dbReference type="InterPro" id="IPR051536">
    <property type="entry name" value="UDG_Type-4/5"/>
</dbReference>
<evidence type="ECO:0000256" key="6">
    <source>
        <dbReference type="ARBA" id="ARBA00022801"/>
    </source>
</evidence>
<keyword evidence="8" id="KW-0411">Iron-sulfur</keyword>
<dbReference type="SMART" id="SM00987">
    <property type="entry name" value="UreE_C"/>
    <property type="match status" value="1"/>
</dbReference>
<name>A0A5C6U695_9SPHN</name>
<dbReference type="InterPro" id="IPR023875">
    <property type="entry name" value="DNA_repair_put"/>
</dbReference>
<dbReference type="NCBIfam" id="TIGR03915">
    <property type="entry name" value="SAM_7_link_chp"/>
    <property type="match status" value="1"/>
</dbReference>
<keyword evidence="4" id="KW-0479">Metal-binding</keyword>
<dbReference type="Proteomes" id="UP000321129">
    <property type="component" value="Unassembled WGS sequence"/>
</dbReference>
<dbReference type="EMBL" id="VOPY01000003">
    <property type="protein sequence ID" value="TXC68387.1"/>
    <property type="molecule type" value="Genomic_DNA"/>
</dbReference>
<evidence type="ECO:0000313" key="11">
    <source>
        <dbReference type="EMBL" id="TXC68387.1"/>
    </source>
</evidence>
<dbReference type="GO" id="GO:0097506">
    <property type="term" value="F:deaminated base DNA N-glycosylase activity"/>
    <property type="evidence" value="ECO:0007669"/>
    <property type="project" value="UniProtKB-ARBA"/>
</dbReference>
<dbReference type="CDD" id="cd10030">
    <property type="entry name" value="UDG-F4_TTUDGA_SPO1dp_like"/>
    <property type="match status" value="1"/>
</dbReference>
<evidence type="ECO:0000256" key="8">
    <source>
        <dbReference type="ARBA" id="ARBA00023014"/>
    </source>
</evidence>
<evidence type="ECO:0000256" key="7">
    <source>
        <dbReference type="ARBA" id="ARBA00023004"/>
    </source>
</evidence>
<keyword evidence="9" id="KW-0234">DNA repair</keyword>
<dbReference type="AlphaFoldDB" id="A0A5C6U695"/>
<evidence type="ECO:0000256" key="5">
    <source>
        <dbReference type="ARBA" id="ARBA00022763"/>
    </source>
</evidence>
<dbReference type="SUPFAM" id="SSF52141">
    <property type="entry name" value="Uracil-DNA glycosylase-like"/>
    <property type="match status" value="1"/>
</dbReference>
<dbReference type="GO" id="GO:0006281">
    <property type="term" value="P:DNA repair"/>
    <property type="evidence" value="ECO:0007669"/>
    <property type="project" value="UniProtKB-KW"/>
</dbReference>
<dbReference type="InterPro" id="IPR025404">
    <property type="entry name" value="DUF4130"/>
</dbReference>
<keyword evidence="5" id="KW-0227">DNA damage</keyword>
<protein>
    <recommendedName>
        <fullName evidence="2">Type-4 uracil-DNA glycosylase</fullName>
    </recommendedName>
</protein>
<dbReference type="OrthoDB" id="5290748at2"/>
<evidence type="ECO:0000256" key="1">
    <source>
        <dbReference type="ARBA" id="ARBA00006521"/>
    </source>
</evidence>
<evidence type="ECO:0000256" key="2">
    <source>
        <dbReference type="ARBA" id="ARBA00019403"/>
    </source>
</evidence>
<dbReference type="NCBIfam" id="TIGR03914">
    <property type="entry name" value="UDG_fam_dom"/>
    <property type="match status" value="1"/>
</dbReference>
<dbReference type="GO" id="GO:0051539">
    <property type="term" value="F:4 iron, 4 sulfur cluster binding"/>
    <property type="evidence" value="ECO:0007669"/>
    <property type="project" value="UniProtKB-KW"/>
</dbReference>
<evidence type="ECO:0000256" key="3">
    <source>
        <dbReference type="ARBA" id="ARBA00022485"/>
    </source>
</evidence>
<dbReference type="InterPro" id="IPR005273">
    <property type="entry name" value="Ura-DNA_glyco_family4"/>
</dbReference>
<evidence type="ECO:0000259" key="10">
    <source>
        <dbReference type="SMART" id="SM00986"/>
    </source>
</evidence>
<dbReference type="RefSeq" id="WP_147123624.1">
    <property type="nucleotide sequence ID" value="NZ_VOPY01000003.1"/>
</dbReference>
<organism evidence="11 12">
    <name type="scientific">Flavisphingopyxis soli</name>
    <dbReference type="NCBI Taxonomy" id="2601267"/>
    <lineage>
        <taxon>Bacteria</taxon>
        <taxon>Pseudomonadati</taxon>
        <taxon>Pseudomonadota</taxon>
        <taxon>Alphaproteobacteria</taxon>
        <taxon>Sphingomonadales</taxon>
        <taxon>Sphingopyxidaceae</taxon>
        <taxon>Flavisphingopyxis</taxon>
    </lineage>
</organism>
<gene>
    <name evidence="11" type="ORF">FSZ31_10290</name>
</gene>
<keyword evidence="7" id="KW-0408">Iron</keyword>
<dbReference type="InterPro" id="IPR005122">
    <property type="entry name" value="Uracil-DNA_glycosylase-like"/>
</dbReference>
<accession>A0A5C6U695</accession>
<dbReference type="GO" id="GO:0046872">
    <property type="term" value="F:metal ion binding"/>
    <property type="evidence" value="ECO:0007669"/>
    <property type="project" value="UniProtKB-KW"/>
</dbReference>
<dbReference type="PANTHER" id="PTHR33693:SF9">
    <property type="entry name" value="TYPE-4 URACIL-DNA GLYCOSYLASE"/>
    <property type="match status" value="1"/>
</dbReference>
<dbReference type="Gene3D" id="3.40.470.10">
    <property type="entry name" value="Uracil-DNA glycosylase-like domain"/>
    <property type="match status" value="1"/>
</dbReference>
<keyword evidence="3" id="KW-0004">4Fe-4S</keyword>